<dbReference type="EMBL" id="CP101527">
    <property type="protein sequence ID" value="UZW74668.1"/>
    <property type="molecule type" value="Genomic_DNA"/>
</dbReference>
<dbReference type="Proteomes" id="UP001164472">
    <property type="component" value="Chromosome"/>
</dbReference>
<dbReference type="KEGG" id="asem:NNL22_16855"/>
<evidence type="ECO:0000256" key="1">
    <source>
        <dbReference type="SAM" id="SignalP"/>
    </source>
</evidence>
<name>A0A9E8HHB3_9ALTE</name>
<feature type="chain" id="PRO_5038812670" evidence="1">
    <location>
        <begin position="21"/>
        <end position="73"/>
    </location>
</feature>
<evidence type="ECO:0000313" key="3">
    <source>
        <dbReference type="Proteomes" id="UP001164472"/>
    </source>
</evidence>
<evidence type="ECO:0000313" key="2">
    <source>
        <dbReference type="EMBL" id="UZW74668.1"/>
    </source>
</evidence>
<accession>A0A9E8HHB3</accession>
<proteinExistence type="predicted"/>
<feature type="signal peptide" evidence="1">
    <location>
        <begin position="1"/>
        <end position="20"/>
    </location>
</feature>
<dbReference type="AlphaFoldDB" id="A0A9E8HHB3"/>
<keyword evidence="3" id="KW-1185">Reference proteome</keyword>
<protein>
    <submittedName>
        <fullName evidence="2">Uncharacterized protein</fullName>
    </submittedName>
</protein>
<dbReference type="RefSeq" id="WP_251810095.1">
    <property type="nucleotide sequence ID" value="NZ_CP101527.1"/>
</dbReference>
<keyword evidence="1" id="KW-0732">Signal</keyword>
<organism evidence="2 3">
    <name type="scientific">Alkalimarinus sediminis</name>
    <dbReference type="NCBI Taxonomy" id="1632866"/>
    <lineage>
        <taxon>Bacteria</taxon>
        <taxon>Pseudomonadati</taxon>
        <taxon>Pseudomonadota</taxon>
        <taxon>Gammaproteobacteria</taxon>
        <taxon>Alteromonadales</taxon>
        <taxon>Alteromonadaceae</taxon>
        <taxon>Alkalimarinus</taxon>
    </lineage>
</organism>
<reference evidence="2" key="1">
    <citation type="submission" date="2022-07" db="EMBL/GenBank/DDBJ databases">
        <title>Alkalimarinus sp. nov., isolated from gut of a Alitta virens.</title>
        <authorList>
            <person name="Yang A.I."/>
            <person name="Shin N.-R."/>
        </authorList>
    </citation>
    <scope>NUCLEOTIDE SEQUENCE</scope>
    <source>
        <strain evidence="2">FA028</strain>
    </source>
</reference>
<gene>
    <name evidence="2" type="ORF">NNL22_16855</name>
</gene>
<sequence length="73" mass="8173">MQVLPLLLILTITVFTFGCASTSHESVMADKTLIKQCKADRKEMLESDNADQTLDQRIADGGTIMFLFRYCAL</sequence>